<dbReference type="EMBL" id="BQNB010008514">
    <property type="protein sequence ID" value="GJS50424.1"/>
    <property type="molecule type" value="Genomic_DNA"/>
</dbReference>
<gene>
    <name evidence="4" type="ORF">Tco_0623786</name>
</gene>
<dbReference type="Pfam" id="PF13976">
    <property type="entry name" value="gag_pre-integrs"/>
    <property type="match status" value="1"/>
</dbReference>
<feature type="region of interest" description="Disordered" evidence="2">
    <location>
        <begin position="529"/>
        <end position="566"/>
    </location>
</feature>
<accession>A0ABQ4WC05</accession>
<evidence type="ECO:0000313" key="4">
    <source>
        <dbReference type="EMBL" id="GJS50424.1"/>
    </source>
</evidence>
<feature type="region of interest" description="Disordered" evidence="2">
    <location>
        <begin position="313"/>
        <end position="337"/>
    </location>
</feature>
<evidence type="ECO:0000313" key="5">
    <source>
        <dbReference type="Proteomes" id="UP001151760"/>
    </source>
</evidence>
<feature type="compositionally biased region" description="Polar residues" evidence="2">
    <location>
        <begin position="313"/>
        <end position="334"/>
    </location>
</feature>
<feature type="compositionally biased region" description="Polar residues" evidence="2">
    <location>
        <begin position="529"/>
        <end position="539"/>
    </location>
</feature>
<comment type="caution">
    <text evidence="4">The sequence shown here is derived from an EMBL/GenBank/DDBJ whole genome shotgun (WGS) entry which is preliminary data.</text>
</comment>
<evidence type="ECO:0000256" key="2">
    <source>
        <dbReference type="SAM" id="MobiDB-lite"/>
    </source>
</evidence>
<organism evidence="4 5">
    <name type="scientific">Tanacetum coccineum</name>
    <dbReference type="NCBI Taxonomy" id="301880"/>
    <lineage>
        <taxon>Eukaryota</taxon>
        <taxon>Viridiplantae</taxon>
        <taxon>Streptophyta</taxon>
        <taxon>Embryophyta</taxon>
        <taxon>Tracheophyta</taxon>
        <taxon>Spermatophyta</taxon>
        <taxon>Magnoliopsida</taxon>
        <taxon>eudicotyledons</taxon>
        <taxon>Gunneridae</taxon>
        <taxon>Pentapetalae</taxon>
        <taxon>asterids</taxon>
        <taxon>campanulids</taxon>
        <taxon>Asterales</taxon>
        <taxon>Asteraceae</taxon>
        <taxon>Asteroideae</taxon>
        <taxon>Anthemideae</taxon>
        <taxon>Anthemidinae</taxon>
        <taxon>Tanacetum</taxon>
    </lineage>
</organism>
<dbReference type="Proteomes" id="UP001151760">
    <property type="component" value="Unassembled WGS sequence"/>
</dbReference>
<feature type="compositionally biased region" description="Basic and acidic residues" evidence="2">
    <location>
        <begin position="1261"/>
        <end position="1279"/>
    </location>
</feature>
<feature type="domain" description="GAG-pre-integrase" evidence="3">
    <location>
        <begin position="819"/>
        <end position="865"/>
    </location>
</feature>
<feature type="region of interest" description="Disordered" evidence="2">
    <location>
        <begin position="1246"/>
        <end position="1279"/>
    </location>
</feature>
<name>A0ABQ4WC05_9ASTR</name>
<proteinExistence type="predicted"/>
<evidence type="ECO:0000259" key="3">
    <source>
        <dbReference type="Pfam" id="PF13976"/>
    </source>
</evidence>
<sequence>MPTEMELTLEQTQQGVSYEVSVDPHGFEGLVVPVFNQGDDLIACLNKAMAFLIAVASSRFPSTNNQLRTSSNLRNQANIQDGRVTMQQVQGRQGQSYVVISYKGNASSYHRDIKKESKSKLFEQRLNVDLSTHEKMIDSQMDDMIKEKLALKQQINSLKQNLSNQIKEMKSLLKTFSVFKNESKEKESKYMDKEIDLEKKIKALDNIVYKVGYQNPFYLKKAQRIKLTLYDGSVNFDKHVASHVFDDEETLILKEVSRSKMLAKQNDPISKEKKVNTTSINYAELNQLYEDFGKRFVPQQELSDEQAFWLQNSHPNTDQSCETSHPNTDQSASSPVKIEAPRELPKMEVAVQQYFVDKQCFEIHKKELFLENDRLLQKIMSQDVMIRVMNSIAAFDDVNVEMQSSESCVKCLNLDAELLNKHNEYNDLSKSCSQLEKHCISLELTMQLNQEIFQKESFTNNQNALEIPKYFENNDLKAQLQAKDTTICKLKEHIKMMRENDKEEKFKHEMDEIETINIELEHRLKCSTSTCRSQPTGNKNNDRISQKPSSNRKNKVEAQPRKMNKKNRVKEPICDDNVKHTMLNANSQLIYVKCKQCMFDANNDVCFLDFVNDVNMHAKYKSKSKKSQVKNIWKPTGKVFTDVGLKWKPTARLFTIVGNSFPLTRFNPNKIVPLKETTYNSVETPRPKIKVYSRRPKQIKSVGSSKKAKLVESKIVNNSEPNHLWGSNATDVPSSSSLVNDRNCSIQKRPSCKDNEGHGDYQLGNIIISRVYYVEGLGHNFFSVEQFCDVDLEVAFQKNTCYILNLEGVDLLSGSKDTNLYTISLDDMLNTSPICLLSKASKNKSWLWHRRLSHLNFGKSKKSSHQPKGCKDNNQEKLFFCYGSLWPDECGSFDMLYGYIAKILRNTVKTGNRTLRTEIEHAKKPEGAIKKKLMEGKLARDELPWTFTGLSLISQSNRLISWHCKKQTMVATSTTEAEYVAAASCCGQVGDEAVHKELGDIMERVATTASSLEAEQDSGPIQQGEGSTVPVDSYYIPITTPSTSQPLLSSPSRFCKGLEHKVNSRQPRRRARVVISDTEEDLEDPSKQGRIITEIDQNPSISLVQDKGTSWIPEDAGIQGRTSADTEILLDQEEPTELVGDLGSGEKGEKEISTANISVSTASATLEVSTAAENLVYIRRSAEKRKDKGKAIMKEDESVQKKKKKQLDYEVIRPIFERVWDQNNSFVPKDSEIEKEVMKRPGFYFQQKTSKKRSREDSDEDNAKKQKLEDDAEKEELRDSMDVVPRDDISIDVESLATKYPIVDWKTHVLTKNMMYYQIIRVDGSLKNYKVFSEMLDDFDRQDVMDLYRLILFEPNEEDEIWKNQHDYNLISWRLFDSCGIHILLMSTRVSIHMMIEKKYPLTQEMLSRMLSRILEVDHESEMAYELLRFIRSQL</sequence>
<reference evidence="4" key="2">
    <citation type="submission" date="2022-01" db="EMBL/GenBank/DDBJ databases">
        <authorList>
            <person name="Yamashiro T."/>
            <person name="Shiraishi A."/>
            <person name="Satake H."/>
            <person name="Nakayama K."/>
        </authorList>
    </citation>
    <scope>NUCLEOTIDE SEQUENCE</scope>
</reference>
<feature type="coiled-coil region" evidence="1">
    <location>
        <begin position="141"/>
        <end position="175"/>
    </location>
</feature>
<reference evidence="4" key="1">
    <citation type="journal article" date="2022" name="Int. J. Mol. Sci.">
        <title>Draft Genome of Tanacetum Coccineum: Genomic Comparison of Closely Related Tanacetum-Family Plants.</title>
        <authorList>
            <person name="Yamashiro T."/>
            <person name="Shiraishi A."/>
            <person name="Nakayama K."/>
            <person name="Satake H."/>
        </authorList>
    </citation>
    <scope>NUCLEOTIDE SEQUENCE</scope>
</reference>
<dbReference type="InterPro" id="IPR025724">
    <property type="entry name" value="GAG-pre-integrase_dom"/>
</dbReference>
<keyword evidence="5" id="KW-1185">Reference proteome</keyword>
<evidence type="ECO:0000256" key="1">
    <source>
        <dbReference type="SAM" id="Coils"/>
    </source>
</evidence>
<keyword evidence="1" id="KW-0175">Coiled coil</keyword>
<protein>
    <submittedName>
        <fullName evidence="4">Retrovirus-related pol polyprotein from transposon TNT 1-94</fullName>
    </submittedName>
</protein>